<dbReference type="Pfam" id="PF00005">
    <property type="entry name" value="ABC_tran"/>
    <property type="match status" value="1"/>
</dbReference>
<evidence type="ECO:0000313" key="11">
    <source>
        <dbReference type="Proteomes" id="UP000535437"/>
    </source>
</evidence>
<evidence type="ECO:0000256" key="1">
    <source>
        <dbReference type="ARBA" id="ARBA00004651"/>
    </source>
</evidence>
<keyword evidence="11" id="KW-1185">Reference proteome</keyword>
<feature type="transmembrane region" description="Helical" evidence="7">
    <location>
        <begin position="182"/>
        <end position="204"/>
    </location>
</feature>
<evidence type="ECO:0000256" key="3">
    <source>
        <dbReference type="ARBA" id="ARBA00022741"/>
    </source>
</evidence>
<feature type="transmembrane region" description="Helical" evidence="7">
    <location>
        <begin position="262"/>
        <end position="282"/>
    </location>
</feature>
<feature type="domain" description="ABC transmembrane type-1" evidence="9">
    <location>
        <begin position="20"/>
        <end position="325"/>
    </location>
</feature>
<evidence type="ECO:0000259" key="8">
    <source>
        <dbReference type="PROSITE" id="PS50893"/>
    </source>
</evidence>
<dbReference type="PROSITE" id="PS50893">
    <property type="entry name" value="ABC_TRANSPORTER_2"/>
    <property type="match status" value="1"/>
</dbReference>
<keyword evidence="3" id="KW-0547">Nucleotide-binding</keyword>
<dbReference type="GO" id="GO:0140359">
    <property type="term" value="F:ABC-type transporter activity"/>
    <property type="evidence" value="ECO:0007669"/>
    <property type="project" value="InterPro"/>
</dbReference>
<dbReference type="SMART" id="SM00382">
    <property type="entry name" value="AAA"/>
    <property type="match status" value="1"/>
</dbReference>
<dbReference type="GO" id="GO:0042883">
    <property type="term" value="P:cysteine transport"/>
    <property type="evidence" value="ECO:0007669"/>
    <property type="project" value="InterPro"/>
</dbReference>
<proteinExistence type="predicted"/>
<dbReference type="PANTHER" id="PTHR24221:SF590">
    <property type="entry name" value="COMPONENT LINKED WITH THE ASSEMBLY OF CYTOCHROME' TRANSPORT TRANSMEMBRANE ATP-BINDING PROTEIN ABC TRANSPORTER CYDD-RELATED"/>
    <property type="match status" value="1"/>
</dbReference>
<organism evidence="10 11">
    <name type="scientific">Nesterenkonia xinjiangensis</name>
    <dbReference type="NCBI Taxonomy" id="225327"/>
    <lineage>
        <taxon>Bacteria</taxon>
        <taxon>Bacillati</taxon>
        <taxon>Actinomycetota</taxon>
        <taxon>Actinomycetes</taxon>
        <taxon>Micrococcales</taxon>
        <taxon>Micrococcaceae</taxon>
        <taxon>Nesterenkonia</taxon>
    </lineage>
</organism>
<evidence type="ECO:0000256" key="4">
    <source>
        <dbReference type="ARBA" id="ARBA00022840"/>
    </source>
</evidence>
<dbReference type="InterPro" id="IPR027417">
    <property type="entry name" value="P-loop_NTPase"/>
</dbReference>
<evidence type="ECO:0000259" key="9">
    <source>
        <dbReference type="PROSITE" id="PS50929"/>
    </source>
</evidence>
<name>A0A7Z0K9T6_9MICC</name>
<evidence type="ECO:0000313" key="10">
    <source>
        <dbReference type="EMBL" id="NYJ78108.1"/>
    </source>
</evidence>
<dbReference type="Gene3D" id="3.40.50.300">
    <property type="entry name" value="P-loop containing nucleotide triphosphate hydrolases"/>
    <property type="match status" value="1"/>
</dbReference>
<dbReference type="EMBL" id="JACCFY010000001">
    <property type="protein sequence ID" value="NYJ78108.1"/>
    <property type="molecule type" value="Genomic_DNA"/>
</dbReference>
<dbReference type="SUPFAM" id="SSF52540">
    <property type="entry name" value="P-loop containing nucleoside triphosphate hydrolases"/>
    <property type="match status" value="1"/>
</dbReference>
<dbReference type="Proteomes" id="UP000535437">
    <property type="component" value="Unassembled WGS sequence"/>
</dbReference>
<feature type="transmembrane region" description="Helical" evidence="7">
    <location>
        <begin position="74"/>
        <end position="95"/>
    </location>
</feature>
<evidence type="ECO:0000256" key="6">
    <source>
        <dbReference type="ARBA" id="ARBA00023136"/>
    </source>
</evidence>
<comment type="caution">
    <text evidence="10">The sequence shown here is derived from an EMBL/GenBank/DDBJ whole genome shotgun (WGS) entry which is preliminary data.</text>
</comment>
<dbReference type="InterPro" id="IPR014216">
    <property type="entry name" value="ABC_transptr_CydD"/>
</dbReference>
<dbReference type="PANTHER" id="PTHR24221">
    <property type="entry name" value="ATP-BINDING CASSETTE SUB-FAMILY B"/>
    <property type="match status" value="1"/>
</dbReference>
<comment type="subcellular location">
    <subcellularLocation>
        <location evidence="1">Cell membrane</location>
        <topology evidence="1">Multi-pass membrane protein</topology>
    </subcellularLocation>
</comment>
<reference evidence="10 11" key="1">
    <citation type="submission" date="2020-07" db="EMBL/GenBank/DDBJ databases">
        <title>Sequencing the genomes of 1000 actinobacteria strains.</title>
        <authorList>
            <person name="Klenk H.-P."/>
        </authorList>
    </citation>
    <scope>NUCLEOTIDE SEQUENCE [LARGE SCALE GENOMIC DNA]</scope>
    <source>
        <strain evidence="10 11">DSM 15475</strain>
    </source>
</reference>
<keyword evidence="6 7" id="KW-0472">Membrane</keyword>
<dbReference type="InterPro" id="IPR036640">
    <property type="entry name" value="ABC1_TM_sf"/>
</dbReference>
<feature type="transmembrane region" description="Helical" evidence="7">
    <location>
        <begin position="294"/>
        <end position="311"/>
    </location>
</feature>
<feature type="transmembrane region" description="Helical" evidence="7">
    <location>
        <begin position="157"/>
        <end position="176"/>
    </location>
</feature>
<keyword evidence="4 10" id="KW-0067">ATP-binding</keyword>
<gene>
    <name evidence="10" type="ORF">HNR09_001519</name>
</gene>
<dbReference type="InterPro" id="IPR039421">
    <property type="entry name" value="Type_1_exporter"/>
</dbReference>
<dbReference type="GO" id="GO:0005886">
    <property type="term" value="C:plasma membrane"/>
    <property type="evidence" value="ECO:0007669"/>
    <property type="project" value="UniProtKB-SubCell"/>
</dbReference>
<dbReference type="SUPFAM" id="SSF90123">
    <property type="entry name" value="ABC transporter transmembrane region"/>
    <property type="match status" value="1"/>
</dbReference>
<dbReference type="Gene3D" id="1.20.1560.10">
    <property type="entry name" value="ABC transporter type 1, transmembrane domain"/>
    <property type="match status" value="1"/>
</dbReference>
<evidence type="ECO:0000256" key="5">
    <source>
        <dbReference type="ARBA" id="ARBA00022989"/>
    </source>
</evidence>
<dbReference type="CDD" id="cd18584">
    <property type="entry name" value="ABC_6TM_AarD_CydD"/>
    <property type="match status" value="1"/>
</dbReference>
<dbReference type="AlphaFoldDB" id="A0A7Z0K9T6"/>
<feature type="transmembrane region" description="Helical" evidence="7">
    <location>
        <begin position="21"/>
        <end position="54"/>
    </location>
</feature>
<dbReference type="NCBIfam" id="TIGR02857">
    <property type="entry name" value="CydD"/>
    <property type="match status" value="1"/>
</dbReference>
<dbReference type="InterPro" id="IPR003593">
    <property type="entry name" value="AAA+_ATPase"/>
</dbReference>
<evidence type="ECO:0000256" key="2">
    <source>
        <dbReference type="ARBA" id="ARBA00022692"/>
    </source>
</evidence>
<evidence type="ECO:0000256" key="7">
    <source>
        <dbReference type="SAM" id="Phobius"/>
    </source>
</evidence>
<dbReference type="Pfam" id="PF00664">
    <property type="entry name" value="ABC_membrane"/>
    <property type="match status" value="1"/>
</dbReference>
<accession>A0A7Z0K9T6</accession>
<dbReference type="GO" id="GO:0005524">
    <property type="term" value="F:ATP binding"/>
    <property type="evidence" value="ECO:0007669"/>
    <property type="project" value="UniProtKB-KW"/>
</dbReference>
<dbReference type="InterPro" id="IPR011527">
    <property type="entry name" value="ABC1_TM_dom"/>
</dbReference>
<keyword evidence="5 7" id="KW-1133">Transmembrane helix</keyword>
<keyword evidence="2 7" id="KW-0812">Transmembrane</keyword>
<feature type="domain" description="ABC transporter" evidence="8">
    <location>
        <begin position="359"/>
        <end position="563"/>
    </location>
</feature>
<dbReference type="RefSeq" id="WP_179541496.1">
    <property type="nucleotide sequence ID" value="NZ_BAAALL010000002.1"/>
</dbReference>
<dbReference type="GO" id="GO:0016887">
    <property type="term" value="F:ATP hydrolysis activity"/>
    <property type="evidence" value="ECO:0007669"/>
    <property type="project" value="InterPro"/>
</dbReference>
<protein>
    <submittedName>
        <fullName evidence="10">ATP-binding cassette subfamily C protein CydD</fullName>
    </submittedName>
</protein>
<dbReference type="PROSITE" id="PS50929">
    <property type="entry name" value="ABC_TM1F"/>
    <property type="match status" value="1"/>
</dbReference>
<sequence length="564" mass="59004">MKPLDPRLLHHARAARGFLALSVALGLVQVLLVLAFSALLAGVLATVIAAVGVLPGDWVSEELVVQEPASGVELLGLVAPLLGGLAAVAAARAGVSWVMEWVAARAAARVKSQLRRQAAEALVHRGLHDDDDGAGPAHAVSVLGSGLDALDAYFSRYLPQLVLTALAVPILLGVLATQDLTTAVIVVVTMPLVPVFMVLVGWSTQSAQLRQRRRLDRLGTAYLDLVEGLSTLKIFNRQNRQRQNLHRLTEQHRSATMKVLRVSFLSGFVLELAASLSVALVAVSVGVRLIDGELGLFVGLFVLLIVPEAYAPLRQVGAQYHAAADGIAASEEVFALLESEPRTVPTGPGQATLLRRSELRLRGVGVARGGSAIVDDVDLTASPGRITALAGPSGSGKSTLAAAVVGLVAHTGEITLSGEEGSRPITRDDVAWAGQRHGLRSGTVGENIALGEPQLHSGEARSILDALDLPELPLDHPLGVRGAGLSGGQAHRIAVARAVHRARARNAPVLLLDEPSAALDETTEQALIGLLRAEADAGRTVLVISHRPGVLESADVVHSLEGVR</sequence>
<dbReference type="InterPro" id="IPR003439">
    <property type="entry name" value="ABC_transporter-like_ATP-bd"/>
</dbReference>